<dbReference type="RefSeq" id="WP_057511417.1">
    <property type="nucleotide sequence ID" value="NZ_JAMBPV010000003.1"/>
</dbReference>
<evidence type="ECO:0000256" key="1">
    <source>
        <dbReference type="SAM" id="Phobius"/>
    </source>
</evidence>
<gene>
    <name evidence="2" type="ORF">M4L21_09045</name>
</gene>
<evidence type="ECO:0000313" key="2">
    <source>
        <dbReference type="EMBL" id="MDG0859465.1"/>
    </source>
</evidence>
<keyword evidence="1" id="KW-0472">Membrane</keyword>
<feature type="transmembrane region" description="Helical" evidence="1">
    <location>
        <begin position="122"/>
        <end position="144"/>
    </location>
</feature>
<keyword evidence="1" id="KW-0812">Transmembrane</keyword>
<keyword evidence="1" id="KW-1133">Transmembrane helix</keyword>
<reference evidence="2" key="1">
    <citation type="submission" date="2022-05" db="EMBL/GenBank/DDBJ databases">
        <title>Comparative genomics of Staphylococcus equorum isolates.</title>
        <authorList>
            <person name="Luelf R.H."/>
        </authorList>
    </citation>
    <scope>NUCLEOTIDE SEQUENCE</scope>
    <source>
        <strain evidence="2">TMW 2.2343</strain>
    </source>
</reference>
<feature type="transmembrane region" description="Helical" evidence="1">
    <location>
        <begin position="85"/>
        <end position="110"/>
    </location>
</feature>
<name>A0A9X4LEZ2_9STAP</name>
<dbReference type="Proteomes" id="UP001152302">
    <property type="component" value="Unassembled WGS sequence"/>
</dbReference>
<feature type="transmembrane region" description="Helical" evidence="1">
    <location>
        <begin position="42"/>
        <end position="64"/>
    </location>
</feature>
<dbReference type="EMBL" id="JAMBPX010000005">
    <property type="protein sequence ID" value="MDG0859465.1"/>
    <property type="molecule type" value="Genomic_DNA"/>
</dbReference>
<comment type="caution">
    <text evidence="2">The sequence shown here is derived from an EMBL/GenBank/DDBJ whole genome shotgun (WGS) entry which is preliminary data.</text>
</comment>
<protein>
    <submittedName>
        <fullName evidence="2">Uncharacterized protein</fullName>
    </submittedName>
</protein>
<dbReference type="AlphaFoldDB" id="A0A9X4LEZ2"/>
<feature type="transmembrane region" description="Helical" evidence="1">
    <location>
        <begin position="208"/>
        <end position="230"/>
    </location>
</feature>
<proteinExistence type="predicted"/>
<feature type="transmembrane region" description="Helical" evidence="1">
    <location>
        <begin position="20"/>
        <end position="36"/>
    </location>
</feature>
<organism evidence="2 3">
    <name type="scientific">Staphylococcus equorum</name>
    <dbReference type="NCBI Taxonomy" id="246432"/>
    <lineage>
        <taxon>Bacteria</taxon>
        <taxon>Bacillati</taxon>
        <taxon>Bacillota</taxon>
        <taxon>Bacilli</taxon>
        <taxon>Bacillales</taxon>
        <taxon>Staphylococcaceae</taxon>
        <taxon>Staphylococcus</taxon>
    </lineage>
</organism>
<accession>A0A9X4LEZ2</accession>
<sequence length="237" mass="27834">MMNNFLKYQFRNFGRSYKFIPPYVIYITWIMLLYVYKDIPILSSYGISFIVLTFISTWLTVMILQSDTLSEKELHYIQLQSLYKYLIGKFVFSLLLLLPLILFAIGYPVIMNVYDKNIQFFHLFLGVYSHISGCILGISIAFILANTSLSNKKYAWLMGVFILLISLLKEVFITYIPFLKSISWILPPFSEINEILTYGDNVKMNTTLLFNMGYTYFYLIVLVLIFFIIIKKSDLKE</sequence>
<feature type="transmembrane region" description="Helical" evidence="1">
    <location>
        <begin position="156"/>
        <end position="178"/>
    </location>
</feature>
<evidence type="ECO:0000313" key="3">
    <source>
        <dbReference type="Proteomes" id="UP001152302"/>
    </source>
</evidence>